<proteinExistence type="predicted"/>
<keyword evidence="1" id="KW-1133">Transmembrane helix</keyword>
<feature type="transmembrane region" description="Helical" evidence="1">
    <location>
        <begin position="12"/>
        <end position="35"/>
    </location>
</feature>
<keyword evidence="1" id="KW-0472">Membrane</keyword>
<dbReference type="RefSeq" id="WP_122896269.1">
    <property type="nucleotide sequence ID" value="NZ_RHIB01000001.1"/>
</dbReference>
<feature type="transmembrane region" description="Helical" evidence="1">
    <location>
        <begin position="41"/>
        <end position="62"/>
    </location>
</feature>
<gene>
    <name evidence="2" type="ORF">EBO34_01900</name>
</gene>
<evidence type="ECO:0000256" key="1">
    <source>
        <dbReference type="SAM" id="Phobius"/>
    </source>
</evidence>
<reference evidence="2 3" key="1">
    <citation type="submission" date="2018-10" db="EMBL/GenBank/DDBJ databases">
        <title>Bacillus Keqinensis sp. nov., a moderately halophilic bacterium isolated from a saline-alkaline lake.</title>
        <authorList>
            <person name="Wang H."/>
        </authorList>
    </citation>
    <scope>NUCLEOTIDE SEQUENCE [LARGE SCALE GENOMIC DNA]</scope>
    <source>
        <strain evidence="2 3">KQ-3</strain>
    </source>
</reference>
<dbReference type="Pfam" id="PF12670">
    <property type="entry name" value="DUF3792"/>
    <property type="match status" value="1"/>
</dbReference>
<evidence type="ECO:0000313" key="2">
    <source>
        <dbReference type="EMBL" id="RNA68744.1"/>
    </source>
</evidence>
<name>A0A3M7TVG1_9BACI</name>
<comment type="caution">
    <text evidence="2">The sequence shown here is derived from an EMBL/GenBank/DDBJ whole genome shotgun (WGS) entry which is preliminary data.</text>
</comment>
<keyword evidence="1" id="KW-0812">Transmembrane</keyword>
<dbReference type="NCBIfam" id="TIGR04086">
    <property type="entry name" value="TIGR04086_membr"/>
    <property type="match status" value="1"/>
</dbReference>
<keyword evidence="3" id="KW-1185">Reference proteome</keyword>
<dbReference type="Proteomes" id="UP000278746">
    <property type="component" value="Unassembled WGS sequence"/>
</dbReference>
<dbReference type="EMBL" id="RHIB01000001">
    <property type="protein sequence ID" value="RNA68744.1"/>
    <property type="molecule type" value="Genomic_DNA"/>
</dbReference>
<protein>
    <submittedName>
        <fullName evidence="2">TIGR04086 family membrane protein</fullName>
    </submittedName>
</protein>
<accession>A0A3M7TVG1</accession>
<evidence type="ECO:0000313" key="3">
    <source>
        <dbReference type="Proteomes" id="UP000278746"/>
    </source>
</evidence>
<sequence length="128" mass="13852">MEQRQIFSSALYGILAILTLVLAASFIVSLFLRFSSMEESSVAWFLVLFSFLAVFIGGFIAGGKAKRKGWLVGGATAVLYTLVIFLVQFLGYNQLFDLQQSLMHAGYTGASVLGGILGVNLIGGNFRE</sequence>
<dbReference type="OrthoDB" id="2988991at2"/>
<dbReference type="InterPro" id="IPR023804">
    <property type="entry name" value="DUF3792_TM"/>
</dbReference>
<feature type="transmembrane region" description="Helical" evidence="1">
    <location>
        <begin position="102"/>
        <end position="122"/>
    </location>
</feature>
<organism evidence="2 3">
    <name type="scientific">Alteribacter keqinensis</name>
    <dbReference type="NCBI Taxonomy" id="2483800"/>
    <lineage>
        <taxon>Bacteria</taxon>
        <taxon>Bacillati</taxon>
        <taxon>Bacillota</taxon>
        <taxon>Bacilli</taxon>
        <taxon>Bacillales</taxon>
        <taxon>Bacillaceae</taxon>
        <taxon>Alteribacter</taxon>
    </lineage>
</organism>
<dbReference type="AlphaFoldDB" id="A0A3M7TVG1"/>
<feature type="transmembrane region" description="Helical" evidence="1">
    <location>
        <begin position="69"/>
        <end position="90"/>
    </location>
</feature>